<dbReference type="PANTHER" id="PTHR43428">
    <property type="entry name" value="ARSENATE REDUCTASE"/>
    <property type="match status" value="1"/>
</dbReference>
<dbReference type="Proteomes" id="UP000003844">
    <property type="component" value="Unassembled WGS sequence"/>
</dbReference>
<dbReference type="STRING" id="865937.Gilli_1036"/>
<proteinExistence type="predicted"/>
<dbReference type="OrthoDB" id="9793058at2"/>
<dbReference type="SUPFAM" id="SSF52788">
    <property type="entry name" value="Phosphotyrosine protein phosphatases I"/>
    <property type="match status" value="1"/>
</dbReference>
<evidence type="ECO:0000313" key="1">
    <source>
        <dbReference type="EMBL" id="EHQ01713.1"/>
    </source>
</evidence>
<protein>
    <submittedName>
        <fullName evidence="1">Protein tyrosine phosphatase</fullName>
    </submittedName>
</protein>
<keyword evidence="2" id="KW-1185">Reference proteome</keyword>
<organism evidence="1 2">
    <name type="scientific">Gillisia limnaea (strain DSM 15749 / LMG 21470 / R-8282)</name>
    <dbReference type="NCBI Taxonomy" id="865937"/>
    <lineage>
        <taxon>Bacteria</taxon>
        <taxon>Pseudomonadati</taxon>
        <taxon>Bacteroidota</taxon>
        <taxon>Flavobacteriia</taxon>
        <taxon>Flavobacteriales</taxon>
        <taxon>Flavobacteriaceae</taxon>
        <taxon>Gillisia</taxon>
    </lineage>
</organism>
<evidence type="ECO:0000313" key="2">
    <source>
        <dbReference type="Proteomes" id="UP000003844"/>
    </source>
</evidence>
<dbReference type="HOGENOM" id="CLU_093779_0_0_10"/>
<dbReference type="RefSeq" id="WP_006988035.1">
    <property type="nucleotide sequence ID" value="NZ_JH594606.1"/>
</dbReference>
<accession>H2BUQ8</accession>
<dbReference type="Gene3D" id="3.40.50.2300">
    <property type="match status" value="1"/>
</dbReference>
<name>H2BUQ8_GILLR</name>
<dbReference type="PANTHER" id="PTHR43428:SF1">
    <property type="entry name" value="ARSENATE REDUCTASE"/>
    <property type="match status" value="1"/>
</dbReference>
<reference evidence="2" key="1">
    <citation type="journal article" date="2012" name="Stand. Genomic Sci.">
        <title>Genome sequence of the Antarctic rhodopsins-containing flavobacterium Gillisia limnaea type strain (R-8282(T)).</title>
        <authorList>
            <person name="Riedel T."/>
            <person name="Held B."/>
            <person name="Nolan M."/>
            <person name="Lucas S."/>
            <person name="Lapidus A."/>
            <person name="Tice H."/>
            <person name="Del Rio T.G."/>
            <person name="Cheng J.F."/>
            <person name="Han C."/>
            <person name="Tapia R."/>
            <person name="Goodwin L.A."/>
            <person name="Pitluck S."/>
            <person name="Liolios K."/>
            <person name="Mavromatis K."/>
            <person name="Pagani I."/>
            <person name="Ivanova N."/>
            <person name="Mikhailova N."/>
            <person name="Pati A."/>
            <person name="Chen A."/>
            <person name="Palaniappan K."/>
            <person name="Land M."/>
            <person name="Rohde M."/>
            <person name="Tindall B.J."/>
            <person name="Detter J.C."/>
            <person name="Goker M."/>
            <person name="Bristow J."/>
            <person name="Eisen J.A."/>
            <person name="Markowitz V."/>
            <person name="Hugenholtz P."/>
            <person name="Kyrpides N.C."/>
            <person name="Klenk H.P."/>
            <person name="Woyke T."/>
        </authorList>
    </citation>
    <scope>NUCLEOTIDE SEQUENCE [LARGE SCALE GENOMIC DNA]</scope>
    <source>
        <strain evidence="2">DSM 15749 / LMG 21470 / R-8282</strain>
    </source>
</reference>
<dbReference type="AlphaFoldDB" id="H2BUQ8"/>
<gene>
    <name evidence="1" type="ORF">Gilli_1036</name>
</gene>
<dbReference type="EMBL" id="JH594606">
    <property type="protein sequence ID" value="EHQ01713.1"/>
    <property type="molecule type" value="Genomic_DNA"/>
</dbReference>
<dbReference type="InterPro" id="IPR036196">
    <property type="entry name" value="Ptyr_pPase_sf"/>
</dbReference>
<sequence length="221" mass="25007">MHETNNNLFQKVEESITALDLYSISEERKKILQPLVEYIQEKAETKQLVSLNFICTHNSRRSHLSQIWAQAMAAHYNIQNVFCYWGGTEATELFLKAAQTLEEQGFEITKLSEGKNPVYSIKFGENAHPVVGFSKTYENAFNPVSGFAAIMTCSQADAGCPFIAGAEKRIPITYEDPKAFDGTAEQNQKYLERSTQIATELKYVFSQIQELQGNPAKYEIK</sequence>
<dbReference type="eggNOG" id="COG0394">
    <property type="taxonomic scope" value="Bacteria"/>
</dbReference>